<evidence type="ECO:0000256" key="3">
    <source>
        <dbReference type="ARBA" id="ARBA00035647"/>
    </source>
</evidence>
<evidence type="ECO:0000259" key="7">
    <source>
        <dbReference type="SMART" id="SM01155"/>
    </source>
</evidence>
<dbReference type="PANTHER" id="PTHR32035:SF3">
    <property type="entry name" value="SMALL RIBOSOMAL SUBUNIT PROTEIN MS38"/>
    <property type="match status" value="1"/>
</dbReference>
<evidence type="ECO:0000313" key="9">
    <source>
        <dbReference type="Proteomes" id="UP000694892"/>
    </source>
</evidence>
<evidence type="ECO:0000256" key="1">
    <source>
        <dbReference type="ARBA" id="ARBA00004173"/>
    </source>
</evidence>
<protein>
    <recommendedName>
        <fullName evidence="4">Small ribosomal subunit protein mS38</fullName>
    </recommendedName>
</protein>
<evidence type="ECO:0000256" key="5">
    <source>
        <dbReference type="SAM" id="Coils"/>
    </source>
</evidence>
<proteinExistence type="inferred from homology"/>
<evidence type="ECO:0000256" key="6">
    <source>
        <dbReference type="SAM" id="MobiDB-lite"/>
    </source>
</evidence>
<keyword evidence="5" id="KW-0175">Coiled coil</keyword>
<organism evidence="8 9">
    <name type="scientific">Xenopus laevis</name>
    <name type="common">African clawed frog</name>
    <dbReference type="NCBI Taxonomy" id="8355"/>
    <lineage>
        <taxon>Eukaryota</taxon>
        <taxon>Metazoa</taxon>
        <taxon>Chordata</taxon>
        <taxon>Craniata</taxon>
        <taxon>Vertebrata</taxon>
        <taxon>Euteleostomi</taxon>
        <taxon>Amphibia</taxon>
        <taxon>Batrachia</taxon>
        <taxon>Anura</taxon>
        <taxon>Pipoidea</taxon>
        <taxon>Pipidae</taxon>
        <taxon>Xenopodinae</taxon>
        <taxon>Xenopus</taxon>
        <taxon>Xenopus</taxon>
    </lineage>
</organism>
<feature type="region of interest" description="Disordered" evidence="6">
    <location>
        <begin position="93"/>
        <end position="118"/>
    </location>
</feature>
<feature type="compositionally biased region" description="Polar residues" evidence="6">
    <location>
        <begin position="94"/>
        <end position="108"/>
    </location>
</feature>
<dbReference type="SMART" id="SM01155">
    <property type="entry name" value="DUF1713"/>
    <property type="match status" value="1"/>
</dbReference>
<dbReference type="Pfam" id="PF08213">
    <property type="entry name" value="COX24_C"/>
    <property type="match status" value="1"/>
</dbReference>
<name>A0A974CC67_XENLA</name>
<dbReference type="Proteomes" id="UP000694892">
    <property type="component" value="Chromosome 7S"/>
</dbReference>
<comment type="subcellular location">
    <subcellularLocation>
        <location evidence="1">Mitochondrion</location>
    </subcellularLocation>
</comment>
<dbReference type="GO" id="GO:0005739">
    <property type="term" value="C:mitochondrion"/>
    <property type="evidence" value="ECO:0007669"/>
    <property type="project" value="UniProtKB-SubCell"/>
</dbReference>
<dbReference type="PANTHER" id="PTHR32035">
    <property type="entry name" value="AURORA KINASE A-INTERACTING PROTEIN"/>
    <property type="match status" value="1"/>
</dbReference>
<dbReference type="InterPro" id="IPR013177">
    <property type="entry name" value="Ribosomal_mS38_C"/>
</dbReference>
<dbReference type="EMBL" id="CM004479">
    <property type="protein sequence ID" value="OCT70585.1"/>
    <property type="molecule type" value="Genomic_DNA"/>
</dbReference>
<feature type="coiled-coil region" evidence="5">
    <location>
        <begin position="135"/>
        <end position="162"/>
    </location>
</feature>
<gene>
    <name evidence="8" type="ORF">XELAEV_18037509mg</name>
</gene>
<feature type="domain" description="Ribosomal protein mS38 C-terminal" evidence="7">
    <location>
        <begin position="125"/>
        <end position="158"/>
    </location>
</feature>
<reference evidence="9" key="1">
    <citation type="journal article" date="2016" name="Nature">
        <title>Genome evolution in the allotetraploid frog Xenopus laevis.</title>
        <authorList>
            <person name="Session A.M."/>
            <person name="Uno Y."/>
            <person name="Kwon T."/>
            <person name="Chapman J.A."/>
            <person name="Toyoda A."/>
            <person name="Takahashi S."/>
            <person name="Fukui A."/>
            <person name="Hikosaka A."/>
            <person name="Suzuki A."/>
            <person name="Kondo M."/>
            <person name="van Heeringen S.J."/>
            <person name="Quigley I."/>
            <person name="Heinz S."/>
            <person name="Ogino H."/>
            <person name="Ochi H."/>
            <person name="Hellsten U."/>
            <person name="Lyons J.B."/>
            <person name="Simakov O."/>
            <person name="Putnam N."/>
            <person name="Stites J."/>
            <person name="Kuroki Y."/>
            <person name="Tanaka T."/>
            <person name="Michiue T."/>
            <person name="Watanabe M."/>
            <person name="Bogdanovic O."/>
            <person name="Lister R."/>
            <person name="Georgiou G."/>
            <person name="Paranjpe S.S."/>
            <person name="van Kruijsbergen I."/>
            <person name="Shu S."/>
            <person name="Carlson J."/>
            <person name="Kinoshita T."/>
            <person name="Ohta Y."/>
            <person name="Mawaribuchi S."/>
            <person name="Jenkins J."/>
            <person name="Grimwood J."/>
            <person name="Schmutz J."/>
            <person name="Mitros T."/>
            <person name="Mozaffari S.V."/>
            <person name="Suzuki Y."/>
            <person name="Haramoto Y."/>
            <person name="Yamamoto T.S."/>
            <person name="Takagi C."/>
            <person name="Heald R."/>
            <person name="Miller K."/>
            <person name="Haudenschild C."/>
            <person name="Kitzman J."/>
            <person name="Nakayama T."/>
            <person name="Izutsu Y."/>
            <person name="Robert J."/>
            <person name="Fortriede J."/>
            <person name="Burns K."/>
            <person name="Lotay V."/>
            <person name="Karimi K."/>
            <person name="Yasuoka Y."/>
            <person name="Dichmann D.S."/>
            <person name="Flajnik M.F."/>
            <person name="Houston D.W."/>
            <person name="Shendure J."/>
            <person name="DuPasquier L."/>
            <person name="Vize P.D."/>
            <person name="Zorn A.M."/>
            <person name="Ito M."/>
            <person name="Marcotte E.M."/>
            <person name="Wallingford J.B."/>
            <person name="Ito Y."/>
            <person name="Asashima M."/>
            <person name="Ueno N."/>
            <person name="Matsuda Y."/>
            <person name="Veenstra G.J."/>
            <person name="Fujiyama A."/>
            <person name="Harland R.M."/>
            <person name="Taira M."/>
            <person name="Rokhsar D.S."/>
        </authorList>
    </citation>
    <scope>NUCLEOTIDE SEQUENCE [LARGE SCALE GENOMIC DNA]</scope>
    <source>
        <strain evidence="9">J</strain>
    </source>
</reference>
<keyword evidence="2" id="KW-0496">Mitochondrion</keyword>
<evidence type="ECO:0000313" key="8">
    <source>
        <dbReference type="EMBL" id="OCT70585.1"/>
    </source>
</evidence>
<evidence type="ECO:0000256" key="2">
    <source>
        <dbReference type="ARBA" id="ARBA00023128"/>
    </source>
</evidence>
<comment type="similarity">
    <text evidence="3">Belongs to the mitochondrion-specific ribosomal protein mS38 family.</text>
</comment>
<accession>A0A974CC67</accession>
<dbReference type="CDD" id="cd23699">
    <property type="entry name" value="At5g63150_CTD"/>
    <property type="match status" value="1"/>
</dbReference>
<dbReference type="AlphaFoldDB" id="A0A974CC67"/>
<evidence type="ECO:0000256" key="4">
    <source>
        <dbReference type="ARBA" id="ARBA00035682"/>
    </source>
</evidence>
<sequence length="199" mass="23186">MWLTRLTSRIATATRLAGCFAPRSCSTFVKRKLLCAGYSSQLTQRQQVPPHNWLSLEPELDDILVPRMMSVSPLESLLTSCYSLPKPEVVKSQIEPQEQENSYTCPTHQNDKDMDENASEQNIVQCKNVLKIRRRKMNKHKYKKLQKRMKFLKRKIRNGRRHRQQKRLDTEQLECSFGAFLYHLLINSMGMDVSNCPAT</sequence>